<feature type="domain" description="Peptidase S9A N-terminal" evidence="3">
    <location>
        <begin position="58"/>
        <end position="221"/>
    </location>
</feature>
<dbReference type="Proteomes" id="UP000572680">
    <property type="component" value="Unassembled WGS sequence"/>
</dbReference>
<dbReference type="InterPro" id="IPR011042">
    <property type="entry name" value="6-blade_b-propeller_TolB-like"/>
</dbReference>
<evidence type="ECO:0000256" key="1">
    <source>
        <dbReference type="ARBA" id="ARBA00022801"/>
    </source>
</evidence>
<evidence type="ECO:0000313" key="4">
    <source>
        <dbReference type="EMBL" id="MBA8956566.1"/>
    </source>
</evidence>
<reference evidence="4 5" key="1">
    <citation type="submission" date="2020-08" db="EMBL/GenBank/DDBJ databases">
        <title>Genomic Encyclopedia of Type Strains, Phase IV (KMG-IV): sequencing the most valuable type-strain genomes for metagenomic binning, comparative biology and taxonomic classification.</title>
        <authorList>
            <person name="Goeker M."/>
        </authorList>
    </citation>
    <scope>NUCLEOTIDE SEQUENCE [LARGE SCALE GENOMIC DNA]</scope>
    <source>
        <strain evidence="4 5">DSM 44197</strain>
    </source>
</reference>
<evidence type="ECO:0000259" key="2">
    <source>
        <dbReference type="Pfam" id="PF00326"/>
    </source>
</evidence>
<dbReference type="GO" id="GO:0006508">
    <property type="term" value="P:proteolysis"/>
    <property type="evidence" value="ECO:0007669"/>
    <property type="project" value="InterPro"/>
</dbReference>
<name>A0A7W3LY98_ACTNM</name>
<evidence type="ECO:0000313" key="5">
    <source>
        <dbReference type="Proteomes" id="UP000572680"/>
    </source>
</evidence>
<keyword evidence="1" id="KW-0378">Hydrolase</keyword>
<dbReference type="PANTHER" id="PTHR42776">
    <property type="entry name" value="SERINE PEPTIDASE S9 FAMILY MEMBER"/>
    <property type="match status" value="1"/>
</dbReference>
<dbReference type="Pfam" id="PF02897">
    <property type="entry name" value="Peptidase_S9_N"/>
    <property type="match status" value="1"/>
</dbReference>
<keyword evidence="4" id="KW-0645">Protease</keyword>
<evidence type="ECO:0000259" key="3">
    <source>
        <dbReference type="Pfam" id="PF02897"/>
    </source>
</evidence>
<dbReference type="InterPro" id="IPR023302">
    <property type="entry name" value="Pept_S9A_N"/>
</dbReference>
<dbReference type="SUPFAM" id="SSF50993">
    <property type="entry name" value="Peptidase/esterase 'gauge' domain"/>
    <property type="match status" value="1"/>
</dbReference>
<dbReference type="RefSeq" id="WP_182848466.1">
    <property type="nucleotide sequence ID" value="NZ_BAAALP010000060.1"/>
</dbReference>
<proteinExistence type="predicted"/>
<dbReference type="InterPro" id="IPR001375">
    <property type="entry name" value="Peptidase_S9_cat"/>
</dbReference>
<dbReference type="PANTHER" id="PTHR42776:SF27">
    <property type="entry name" value="DIPEPTIDYL PEPTIDASE FAMILY MEMBER 6"/>
    <property type="match status" value="1"/>
</dbReference>
<dbReference type="Pfam" id="PF00326">
    <property type="entry name" value="Peptidase_S9"/>
    <property type="match status" value="1"/>
</dbReference>
<comment type="caution">
    <text evidence="4">The sequence shown here is derived from an EMBL/GenBank/DDBJ whole genome shotgun (WGS) entry which is preliminary data.</text>
</comment>
<dbReference type="Gene3D" id="2.120.10.30">
    <property type="entry name" value="TolB, C-terminal domain"/>
    <property type="match status" value="2"/>
</dbReference>
<dbReference type="SUPFAM" id="SSF53474">
    <property type="entry name" value="alpha/beta-Hydrolases"/>
    <property type="match status" value="1"/>
</dbReference>
<keyword evidence="5" id="KW-1185">Reference proteome</keyword>
<dbReference type="EMBL" id="JACJIA010000016">
    <property type="protein sequence ID" value="MBA8956566.1"/>
    <property type="molecule type" value="Genomic_DNA"/>
</dbReference>
<dbReference type="GO" id="GO:0004177">
    <property type="term" value="F:aminopeptidase activity"/>
    <property type="evidence" value="ECO:0007669"/>
    <property type="project" value="UniProtKB-KW"/>
</dbReference>
<protein>
    <submittedName>
        <fullName evidence="4">Dipeptidyl aminopeptidase/acylaminoacyl peptidase</fullName>
    </submittedName>
</protein>
<dbReference type="AlphaFoldDB" id="A0A7W3LY98"/>
<accession>A0A7W3LY98</accession>
<keyword evidence="4" id="KW-0031">Aminopeptidase</keyword>
<dbReference type="Gene3D" id="3.40.50.1820">
    <property type="entry name" value="alpha/beta hydrolase"/>
    <property type="match status" value="1"/>
</dbReference>
<dbReference type="GO" id="GO:0004252">
    <property type="term" value="F:serine-type endopeptidase activity"/>
    <property type="evidence" value="ECO:0007669"/>
    <property type="project" value="InterPro"/>
</dbReference>
<sequence>MLAYQDFVPRQRFQPALAFSPGCDLVAYSSNADGRSALWTVPASGGPPRKLAQPPGRVVRQVAWSPDGASVVFTADHEGDEQYGIFLMSLADDEPTSLTEGSDCQRVLATNPFDPTGRYLVYAANDRDPTVQDLLVRDLTTGSERRIEPEEGVAFVPTEISPDGHWLLASGFRSNTEIDIYLIDLTDPEPKPRCVTDRYGTALFQPQAWAPDSSGFYLLTDLWGFTAVAFYHLADDTLDSVVQHDWNVELLDAANGTLIWTVNEAGRSTPYIRRGERITTLPTIPSGVISTLTLAADGQKAAVLLDTASRPEEIVLLDLNDGSLRYLTDARPPALHTIDPIEPESITYPAADDRTVHAFLYRPRTPGPHPVLLSIHGGPEQQERPRYSALYQYLLHHGIAVFAPNIAGSTGYGRAYQKLIYRDWGGIDLDDLDHAVRYLATHTDLDPQRLAAYGGSYGGFAALSCLARLPYRWAAGVSICGPTNLVTLAQDAPPTWRTYVDTVLGNPDADAQHLLSRSPITHADAIDAPLLILQGARDPRVPRAESDSLVERLRARGVKVRYEVFPDEGHGFTIPTNEVRAYTQTADFLLTHLRGNGQ</sequence>
<dbReference type="InterPro" id="IPR029058">
    <property type="entry name" value="AB_hydrolase_fold"/>
</dbReference>
<gene>
    <name evidence="4" type="ORF">HNR61_008249</name>
</gene>
<feature type="domain" description="Peptidase S9 prolyl oligopeptidase catalytic" evidence="2">
    <location>
        <begin position="387"/>
        <end position="594"/>
    </location>
</feature>
<organism evidence="4 5">
    <name type="scientific">Actinomadura namibiensis</name>
    <dbReference type="NCBI Taxonomy" id="182080"/>
    <lineage>
        <taxon>Bacteria</taxon>
        <taxon>Bacillati</taxon>
        <taxon>Actinomycetota</taxon>
        <taxon>Actinomycetes</taxon>
        <taxon>Streptosporangiales</taxon>
        <taxon>Thermomonosporaceae</taxon>
        <taxon>Actinomadura</taxon>
    </lineage>
</organism>